<evidence type="ECO:0000313" key="3">
    <source>
        <dbReference type="Proteomes" id="UP000192738"/>
    </source>
</evidence>
<dbReference type="PROSITE" id="PS51186">
    <property type="entry name" value="GNAT"/>
    <property type="match status" value="1"/>
</dbReference>
<reference evidence="2 3" key="1">
    <citation type="submission" date="2017-04" db="EMBL/GenBank/DDBJ databases">
        <authorList>
            <person name="Afonso C.L."/>
            <person name="Miller P.J."/>
            <person name="Scott M.A."/>
            <person name="Spackman E."/>
            <person name="Goraichik I."/>
            <person name="Dimitrov K.M."/>
            <person name="Suarez D.L."/>
            <person name="Swayne D.E."/>
        </authorList>
    </citation>
    <scope>NUCLEOTIDE SEQUENCE [LARGE SCALE GENOMIC DNA]</scope>
    <source>
        <strain evidence="2 3">DSM 5090</strain>
    </source>
</reference>
<dbReference type="Pfam" id="PF13673">
    <property type="entry name" value="Acetyltransf_10"/>
    <property type="match status" value="1"/>
</dbReference>
<sequence length="137" mass="15773">MEIRIIKPEQTWELRQTVMWPDKEIAYVKLPDDPMGIHYGLFENGQLISVVSAFAYEQEIQFRKFATVSNKQGLGYGTQLLQFVIDAAKASGAKAIWCNARKSKTAFYRKIGFEERPIQFKRDGIDYVVMSKNLTSK</sequence>
<dbReference type="AlphaFoldDB" id="A0A1W1ZQ52"/>
<dbReference type="STRING" id="112901.SAMN04488500_104108"/>
<dbReference type="SUPFAM" id="SSF55729">
    <property type="entry name" value="Acyl-CoA N-acyltransferases (Nat)"/>
    <property type="match status" value="1"/>
</dbReference>
<keyword evidence="3" id="KW-1185">Reference proteome</keyword>
<accession>A0A1W1ZQ52</accession>
<dbReference type="CDD" id="cd04301">
    <property type="entry name" value="NAT_SF"/>
    <property type="match status" value="1"/>
</dbReference>
<proteinExistence type="predicted"/>
<dbReference type="InterPro" id="IPR016181">
    <property type="entry name" value="Acyl_CoA_acyltransferase"/>
</dbReference>
<dbReference type="Proteomes" id="UP000192738">
    <property type="component" value="Unassembled WGS sequence"/>
</dbReference>
<name>A0A1W1ZQ52_9FIRM</name>
<gene>
    <name evidence="2" type="ORF">SAMN04488500_104108</name>
</gene>
<feature type="domain" description="N-acetyltransferase" evidence="1">
    <location>
        <begin position="1"/>
        <end position="135"/>
    </location>
</feature>
<dbReference type="OrthoDB" id="1178186at2"/>
<evidence type="ECO:0000259" key="1">
    <source>
        <dbReference type="PROSITE" id="PS51186"/>
    </source>
</evidence>
<evidence type="ECO:0000313" key="2">
    <source>
        <dbReference type="EMBL" id="SMC50526.1"/>
    </source>
</evidence>
<keyword evidence="2" id="KW-0808">Transferase</keyword>
<dbReference type="Gene3D" id="3.40.630.30">
    <property type="match status" value="1"/>
</dbReference>
<organism evidence="2 3">
    <name type="scientific">Sporomusa malonica</name>
    <dbReference type="NCBI Taxonomy" id="112901"/>
    <lineage>
        <taxon>Bacteria</taxon>
        <taxon>Bacillati</taxon>
        <taxon>Bacillota</taxon>
        <taxon>Negativicutes</taxon>
        <taxon>Selenomonadales</taxon>
        <taxon>Sporomusaceae</taxon>
        <taxon>Sporomusa</taxon>
    </lineage>
</organism>
<dbReference type="RefSeq" id="WP_084574769.1">
    <property type="nucleotide sequence ID" value="NZ_CP155572.1"/>
</dbReference>
<dbReference type="InterPro" id="IPR000182">
    <property type="entry name" value="GNAT_dom"/>
</dbReference>
<dbReference type="EMBL" id="FWXI01000004">
    <property type="protein sequence ID" value="SMC50526.1"/>
    <property type="molecule type" value="Genomic_DNA"/>
</dbReference>
<dbReference type="GO" id="GO:0016747">
    <property type="term" value="F:acyltransferase activity, transferring groups other than amino-acyl groups"/>
    <property type="evidence" value="ECO:0007669"/>
    <property type="project" value="InterPro"/>
</dbReference>
<protein>
    <submittedName>
        <fullName evidence="2">Acetyltransferase (GNAT) domain-containing protein</fullName>
    </submittedName>
</protein>